<evidence type="ECO:0000256" key="5">
    <source>
        <dbReference type="PROSITE-ProRule" id="PRU00560"/>
    </source>
</evidence>
<dbReference type="GO" id="GO:0016787">
    <property type="term" value="F:hydrolase activity"/>
    <property type="evidence" value="ECO:0007669"/>
    <property type="project" value="UniProtKB-UniRule"/>
</dbReference>
<evidence type="ECO:0000256" key="2">
    <source>
        <dbReference type="ARBA" id="ARBA00022801"/>
    </source>
</evidence>
<evidence type="ECO:0000313" key="9">
    <source>
        <dbReference type="Proteomes" id="UP000317371"/>
    </source>
</evidence>
<proteinExistence type="predicted"/>
<evidence type="ECO:0000256" key="1">
    <source>
        <dbReference type="ARBA" id="ARBA00022741"/>
    </source>
</evidence>
<evidence type="ECO:0000259" key="6">
    <source>
        <dbReference type="PROSITE" id="PS51192"/>
    </source>
</evidence>
<dbReference type="PROSITE" id="PS51192">
    <property type="entry name" value="HELICASE_ATP_BIND_1"/>
    <property type="match status" value="1"/>
</dbReference>
<dbReference type="GO" id="GO:0004386">
    <property type="term" value="F:helicase activity"/>
    <property type="evidence" value="ECO:0007669"/>
    <property type="project" value="UniProtKB-UniRule"/>
</dbReference>
<gene>
    <name evidence="8" type="ORF">FKZ61_21290</name>
</gene>
<accession>A0A540V9V1</accession>
<evidence type="ECO:0000256" key="3">
    <source>
        <dbReference type="ARBA" id="ARBA00022806"/>
    </source>
</evidence>
<evidence type="ECO:0008006" key="10">
    <source>
        <dbReference type="Google" id="ProtNLM"/>
    </source>
</evidence>
<dbReference type="InterPro" id="IPR027417">
    <property type="entry name" value="P-loop_NTPase"/>
</dbReference>
<keyword evidence="2 5" id="KW-0378">Hydrolase</keyword>
<keyword evidence="4 5" id="KW-0067">ATP-binding</keyword>
<dbReference type="EMBL" id="VIGC01000039">
    <property type="protein sequence ID" value="TQE93485.1"/>
    <property type="molecule type" value="Genomic_DNA"/>
</dbReference>
<dbReference type="Gene3D" id="1.10.10.160">
    <property type="match status" value="1"/>
</dbReference>
<dbReference type="SUPFAM" id="SSF52540">
    <property type="entry name" value="P-loop containing nucleoside triphosphate hydrolases"/>
    <property type="match status" value="1"/>
</dbReference>
<dbReference type="AlphaFoldDB" id="A0A540V9V1"/>
<dbReference type="RefSeq" id="WP_141612187.1">
    <property type="nucleotide sequence ID" value="NZ_VIGC02000039.1"/>
</dbReference>
<dbReference type="OrthoDB" id="141404at2"/>
<protein>
    <recommendedName>
        <fullName evidence="10">DNA helicase</fullName>
    </recommendedName>
</protein>
<evidence type="ECO:0000259" key="7">
    <source>
        <dbReference type="PROSITE" id="PS51198"/>
    </source>
</evidence>
<feature type="binding site" evidence="5">
    <location>
        <begin position="19"/>
        <end position="26"/>
    </location>
    <ligand>
        <name>ATP</name>
        <dbReference type="ChEBI" id="CHEBI:30616"/>
    </ligand>
</feature>
<dbReference type="InterPro" id="IPR014001">
    <property type="entry name" value="Helicase_ATP-bd"/>
</dbReference>
<evidence type="ECO:0000256" key="4">
    <source>
        <dbReference type="ARBA" id="ARBA00022840"/>
    </source>
</evidence>
<dbReference type="GO" id="GO:0005524">
    <property type="term" value="F:ATP binding"/>
    <property type="evidence" value="ECO:0007669"/>
    <property type="project" value="UniProtKB-UniRule"/>
</dbReference>
<comment type="caution">
    <text evidence="8">The sequence shown here is derived from an EMBL/GenBank/DDBJ whole genome shotgun (WGS) entry which is preliminary data.</text>
</comment>
<reference evidence="8 9" key="1">
    <citation type="submission" date="2019-06" db="EMBL/GenBank/DDBJ databases">
        <title>Genome sequence of Litorilinea aerophila BAA-2444.</title>
        <authorList>
            <person name="Maclea K.S."/>
            <person name="Maurais E.G."/>
            <person name="Iannazzi L.C."/>
        </authorList>
    </citation>
    <scope>NUCLEOTIDE SEQUENCE [LARGE SCALE GENOMIC DNA]</scope>
    <source>
        <strain evidence="8 9">ATCC BAA-2444</strain>
    </source>
</reference>
<keyword evidence="3 5" id="KW-0347">Helicase</keyword>
<keyword evidence="1 5" id="KW-0547">Nucleotide-binding</keyword>
<name>A0A540V9V1_9CHLR</name>
<sequence>MNQNIVPVIQSANKLFLSGPFGSGKTTLAIQRIQWLLRQERVRGDDILVLVPQRTLAQPYYQALRQAHIPPGPPVRVTTLAGLARASVELYWPLLAGEAGFADPRREPTFLDLETSQHHMARFIDAALEQGDFDGVRVERNRIISQVLDNLNKAALHGFSIDEAYDRLELAVPGGDQRTARLNALRAARRISHQFRQLCLEATLIDFSLQIVLFNRHVLTNPWSRTHLFRSHQHLIFDNVEEDTAAAHHLVQEWLPFLETALLISDSDGGYRFFLGADPQGAARLADHCPEQITLHESYVMSPALERLAGQVEQVLRGRRLAPTASAQGILQEEAESQAAGSAAPALLLPEEPLRFYPQMIGWVVKQIRHLVAEEGVPPGEIAMLAPFVSDALRFSLQQALGEAGIPSTTHRPSRALEDEPAARCLLTLAALAHPTWGIRPAPSDVTQALVLAVSRLDPVRGHLLSRIVYPERRARIDLGRFGDLVPEMQERITYTLGEAYDRLRDWIYAYRASGEILPLDQFFARLFGEVLSQPGFGFHEDHDAARVANQLVQSARNFRWAMEESAPDGLNPAEMGRDYLHLVESGALAALYVPGWREPEDAVFLAPAYTFLMRNRAVDVQFWLDIGSSGWWERLYQPLTHPYVLQPGWPAGRTWSDFDEYTTRQETLRRLLLGLIRRTRRQIYLSPSDYSESGFEQRGPLLNLVNRLLLQLRATEE</sequence>
<feature type="domain" description="Helicase ATP-binding" evidence="6">
    <location>
        <begin position="6"/>
        <end position="222"/>
    </location>
</feature>
<dbReference type="InterPro" id="IPR014016">
    <property type="entry name" value="UvrD-like_ATP-bd"/>
</dbReference>
<dbReference type="Gene3D" id="3.40.50.300">
    <property type="entry name" value="P-loop containing nucleotide triphosphate hydrolases"/>
    <property type="match status" value="1"/>
</dbReference>
<dbReference type="PROSITE" id="PS51198">
    <property type="entry name" value="UVRD_HELICASE_ATP_BIND"/>
    <property type="match status" value="1"/>
</dbReference>
<keyword evidence="9" id="KW-1185">Reference proteome</keyword>
<dbReference type="InterPro" id="IPR013986">
    <property type="entry name" value="DExx_box_DNA_helicase_dom_sf"/>
</dbReference>
<organism evidence="8 9">
    <name type="scientific">Litorilinea aerophila</name>
    <dbReference type="NCBI Taxonomy" id="1204385"/>
    <lineage>
        <taxon>Bacteria</taxon>
        <taxon>Bacillati</taxon>
        <taxon>Chloroflexota</taxon>
        <taxon>Caldilineae</taxon>
        <taxon>Caldilineales</taxon>
        <taxon>Caldilineaceae</taxon>
        <taxon>Litorilinea</taxon>
    </lineage>
</organism>
<dbReference type="InParanoid" id="A0A540V9V1"/>
<feature type="domain" description="UvrD-like helicase ATP-binding" evidence="7">
    <location>
        <begin position="1"/>
        <end position="302"/>
    </location>
</feature>
<evidence type="ECO:0000313" key="8">
    <source>
        <dbReference type="EMBL" id="TQE93485.1"/>
    </source>
</evidence>
<dbReference type="Proteomes" id="UP000317371">
    <property type="component" value="Unassembled WGS sequence"/>
</dbReference>